<accession>A0A914QBV6</accession>
<name>A0A914QBV6_9BILA</name>
<dbReference type="Proteomes" id="UP000887578">
    <property type="component" value="Unplaced"/>
</dbReference>
<evidence type="ECO:0000313" key="2">
    <source>
        <dbReference type="WBParaSite" id="PDA_v2.g26758.t1"/>
    </source>
</evidence>
<reference evidence="2" key="1">
    <citation type="submission" date="2022-11" db="UniProtKB">
        <authorList>
            <consortium name="WormBaseParasite"/>
        </authorList>
    </citation>
    <scope>IDENTIFICATION</scope>
</reference>
<organism evidence="1 2">
    <name type="scientific">Panagrolaimus davidi</name>
    <dbReference type="NCBI Taxonomy" id="227884"/>
    <lineage>
        <taxon>Eukaryota</taxon>
        <taxon>Metazoa</taxon>
        <taxon>Ecdysozoa</taxon>
        <taxon>Nematoda</taxon>
        <taxon>Chromadorea</taxon>
        <taxon>Rhabditida</taxon>
        <taxon>Tylenchina</taxon>
        <taxon>Panagrolaimomorpha</taxon>
        <taxon>Panagrolaimoidea</taxon>
        <taxon>Panagrolaimidae</taxon>
        <taxon>Panagrolaimus</taxon>
    </lineage>
</organism>
<protein>
    <submittedName>
        <fullName evidence="2">Uncharacterized protein</fullName>
    </submittedName>
</protein>
<dbReference type="AlphaFoldDB" id="A0A914QBV6"/>
<sequence>MDSLAHSVASLKLVSTPVFYGKRAWPGGPSVRQNWLLPDNIIYYISKNPTSPKVYQKLVQICKFFFEKNPIIIIPYLYRWENSTKWYISQNGRNRLIEIDLNTISTKIWITQEILINKHIENCIATIVQKNFRFEILHLRVFDNDIIFDDLKVLASSAKRVSLHRNSIKYKNGTTVMFDKILELFPSNIKYFCFRFRNDVSMINASTMKNILKLQNLENLKCFYLHDCPDTLSVEDLSAFIKKFGNAKVRLDFASNISEEYKEQLDSLIDEIIESDVPNRVIKYDGQDEDKLEIMDSRFVRIDVET</sequence>
<evidence type="ECO:0000313" key="1">
    <source>
        <dbReference type="Proteomes" id="UP000887578"/>
    </source>
</evidence>
<proteinExistence type="predicted"/>
<keyword evidence="1" id="KW-1185">Reference proteome</keyword>
<dbReference type="WBParaSite" id="PDA_v2.g26758.t1">
    <property type="protein sequence ID" value="PDA_v2.g26758.t1"/>
    <property type="gene ID" value="PDA_v2.g26758"/>
</dbReference>